<dbReference type="AlphaFoldDB" id="A0A448X972"/>
<protein>
    <submittedName>
        <fullName evidence="2">Uncharacterized protein</fullName>
    </submittedName>
</protein>
<comment type="caution">
    <text evidence="2">The sequence shown here is derived from an EMBL/GenBank/DDBJ whole genome shotgun (WGS) entry which is preliminary data.</text>
</comment>
<dbReference type="Proteomes" id="UP000784294">
    <property type="component" value="Unassembled WGS sequence"/>
</dbReference>
<feature type="compositionally biased region" description="Low complexity" evidence="1">
    <location>
        <begin position="18"/>
        <end position="35"/>
    </location>
</feature>
<keyword evidence="3" id="KW-1185">Reference proteome</keyword>
<reference evidence="2" key="1">
    <citation type="submission" date="2018-11" db="EMBL/GenBank/DDBJ databases">
        <authorList>
            <consortium name="Pathogen Informatics"/>
        </authorList>
    </citation>
    <scope>NUCLEOTIDE SEQUENCE</scope>
</reference>
<name>A0A448X972_9PLAT</name>
<feature type="compositionally biased region" description="Polar residues" evidence="1">
    <location>
        <begin position="1"/>
        <end position="10"/>
    </location>
</feature>
<evidence type="ECO:0000313" key="3">
    <source>
        <dbReference type="Proteomes" id="UP000784294"/>
    </source>
</evidence>
<proteinExistence type="predicted"/>
<dbReference type="EMBL" id="CAAALY010121940">
    <property type="protein sequence ID" value="VEL31400.1"/>
    <property type="molecule type" value="Genomic_DNA"/>
</dbReference>
<gene>
    <name evidence="2" type="ORF">PXEA_LOCUS24840</name>
</gene>
<accession>A0A448X972</accession>
<organism evidence="2 3">
    <name type="scientific">Protopolystoma xenopodis</name>
    <dbReference type="NCBI Taxonomy" id="117903"/>
    <lineage>
        <taxon>Eukaryota</taxon>
        <taxon>Metazoa</taxon>
        <taxon>Spiralia</taxon>
        <taxon>Lophotrochozoa</taxon>
        <taxon>Platyhelminthes</taxon>
        <taxon>Monogenea</taxon>
        <taxon>Polyopisthocotylea</taxon>
        <taxon>Polystomatidea</taxon>
        <taxon>Polystomatidae</taxon>
        <taxon>Protopolystoma</taxon>
    </lineage>
</organism>
<feature type="region of interest" description="Disordered" evidence="1">
    <location>
        <begin position="1"/>
        <end position="35"/>
    </location>
</feature>
<evidence type="ECO:0000313" key="2">
    <source>
        <dbReference type="EMBL" id="VEL31400.1"/>
    </source>
</evidence>
<evidence type="ECO:0000256" key="1">
    <source>
        <dbReference type="SAM" id="MobiDB-lite"/>
    </source>
</evidence>
<sequence length="72" mass="7541">MLASQPNVTLQPLPPCSSSPSDFFSPTPSSLPTSCQSMPLNLVGPEAEFLNGDSVTTLAGPIADPIRHKFSL</sequence>